<gene>
    <name evidence="8" type="ORF">VZT92_005924</name>
</gene>
<comment type="caution">
    <text evidence="8">The sequence shown here is derived from an EMBL/GenBank/DDBJ whole genome shotgun (WGS) entry which is preliminary data.</text>
</comment>
<evidence type="ECO:0000256" key="5">
    <source>
        <dbReference type="PROSITE-ProRule" id="PRU00309"/>
    </source>
</evidence>
<evidence type="ECO:0000256" key="3">
    <source>
        <dbReference type="ARBA" id="ARBA00022833"/>
    </source>
</evidence>
<evidence type="ECO:0000313" key="9">
    <source>
        <dbReference type="Proteomes" id="UP001488805"/>
    </source>
</evidence>
<name>A0AAW1FMR3_ZOAVI</name>
<dbReference type="Pfam" id="PF05485">
    <property type="entry name" value="THAP"/>
    <property type="match status" value="1"/>
</dbReference>
<keyword evidence="4 5" id="KW-0238">DNA-binding</keyword>
<dbReference type="InterPro" id="IPR006612">
    <property type="entry name" value="THAP_Znf"/>
</dbReference>
<dbReference type="SMART" id="SM00692">
    <property type="entry name" value="DM3"/>
    <property type="match status" value="1"/>
</dbReference>
<feature type="region of interest" description="Disordered" evidence="6">
    <location>
        <begin position="719"/>
        <end position="738"/>
    </location>
</feature>
<dbReference type="SUPFAM" id="SSF57716">
    <property type="entry name" value="Glucocorticoid receptor-like (DNA-binding domain)"/>
    <property type="match status" value="1"/>
</dbReference>
<dbReference type="InterPro" id="IPR052958">
    <property type="entry name" value="IFN-induced_PKR_regulator"/>
</dbReference>
<proteinExistence type="predicted"/>
<dbReference type="PANTHER" id="PTHR46289:SF2">
    <property type="entry name" value="THAP DOMAIN CONTAINING 12"/>
    <property type="match status" value="1"/>
</dbReference>
<feature type="region of interest" description="Disordered" evidence="6">
    <location>
        <begin position="1341"/>
        <end position="1372"/>
    </location>
</feature>
<accession>A0AAW1FMR3</accession>
<dbReference type="PANTHER" id="PTHR46289">
    <property type="entry name" value="52 KDA REPRESSOR OF THE INHIBITOR OF THE PROTEIN KINASE-LIKE PROTEIN-RELATED"/>
    <property type="match status" value="1"/>
</dbReference>
<keyword evidence="9" id="KW-1185">Reference proteome</keyword>
<feature type="domain" description="THAP-type" evidence="7">
    <location>
        <begin position="1"/>
        <end position="88"/>
    </location>
</feature>
<dbReference type="SMART" id="SM00980">
    <property type="entry name" value="THAP"/>
    <property type="match status" value="1"/>
</dbReference>
<feature type="region of interest" description="Disordered" evidence="6">
    <location>
        <begin position="93"/>
        <end position="156"/>
    </location>
</feature>
<evidence type="ECO:0000256" key="4">
    <source>
        <dbReference type="ARBA" id="ARBA00023125"/>
    </source>
</evidence>
<feature type="region of interest" description="Disordered" evidence="6">
    <location>
        <begin position="1949"/>
        <end position="1972"/>
    </location>
</feature>
<dbReference type="GO" id="GO:0003677">
    <property type="term" value="F:DNA binding"/>
    <property type="evidence" value="ECO:0007669"/>
    <property type="project" value="UniProtKB-UniRule"/>
</dbReference>
<sequence length="2459" mass="277666">MTDCCAAANCDYQQGGSENSPPLFSFPLDPERCQLWLNNCHRQDLASEPPEQLHKLYRLCAKHFEPSVITHQSASSCVLREDAVPTVFDSTMPVNNQSTCNRKRARDPSEEDPTSVKKTKENKATTEVTEERREVPAAVPELQIENQTQEDGASSKAKETLKVYFKEILALTGFSINGANSSTDEPIGGTRGQQAFNRICVEKIDKKEILQFSEDLMREEIQNSLRQARFFSILLQDVTSIEGKDQIPVFIRSVTVEGYPQKHLIGFLPCDMDTENLFYMLLSELRNKWGLRMEHCRGLTYLVTGSMCQKMRDLTSRILQEFPQVVLSPSDPYAFNIWIIRCMPVSSIQSVANTVEEVASILRRTPELCKRLEGKIQMTYGHMKGEVDRIKASVAENWEYGTDAFQTMLDILEPFLNCINEMISKVDEDTAEQMAKLKPVLKNFNFIITLVVLKNTLCCVSILNSSLRGIISISSTLQYTISNALKLVSKYQQELAIFHRKWFSDAIGRAKKLGVEVIKPEMDQGDTAETPLEDLYRETLSRPILQYLVAEVKRVFSTEMVRILRWLSLVPSYMADHNFSIRRDKVADANLNNLARPDTFYEELGCWEVKWRHASKRRILPTTVFATLKIPDIGFYPNVQSLLRVLGTVPCVNAEADVYGQYHMVLERCHSYLRATPEDQRQCSMAYVYVNQDVHFNVEQMVDSYVQKHPDILQLLQTDDDTREKPPQVASHGNHAEKDTEEELQFLNLEMDAERLVELKCAETDRESLKSALQAAVTAAYSSQSRQHGDASAQEGEGEYVTKSEMKEVLTVCEKAVRQGILLEVGTSFFSLFIDCVVKFGEKDYLPLFLRFVDSFDVMRLELMGFLEADLDVDAMVQRLLEIVTVEWSLDLKNCRGQAYLGSGDVSYKLKAFACKVQENHPLAISTHCSSYSFNTWWSKSIPVPAVKRALDTFEEVLMFFGSSATLQKQLDHVIAFGLRESYEKVQELQGKFCALWQEKHDSYEVFVQMLEPLVECLEKIKNNPQRWKAFVSDQAVALLRKVMEFDFIIAMVVLKNTSSFTRELSAGLQKDHFSAASQLCQISGIVATLNRVKTNMKVFHQNWFDEACAMAQSLRVQIEVPENASQTAREGMMKPVGFYKDGLSVPLVDNLINAVKDHFSEDHKEALNFLSLVPCSVTVSYMFESLKSKPPLYSGDLPDADNFFTELCCWRVTWKTKVASVTIPGSIFHTLRLPLMQYFGNINALLRIMSVLPSTALEDCGVIMRHKKFKEYLRNTNPKNRSPCLAMLQVGTDFSRDLDRMVTQCLKVTPQALEGICLDKESKSFNRNSENNMEVDCVKEEAEEPTIHQSPDKVEDQDMKPADENGHSGDNRQSLATVFKLATLLGKKNSGLSDLSEEDREIFIQELSMCHWFGNEGKWAPSIGDDEMVNLLINGIRDVILKEIQESPFFSLITDKPVKIDDKIHLPVFVRFVGESAPKVELMGFLPFDESCHVDTQANNLAKILTEDWGLPMSQCRGQAFMHLGSGYQSLKKMSLDFLMSYPLAVVTPSESCGLAHWLAGSVPCPSVAKMLDITEDLLLFFDESPCLEGQLAQAVDELLNLPREALEEMPETCCSRWKKREDFFDILADTLEGILSCLDAVSSSAIGAKSMHAQVLSTALRNLDFIVTLVILKNACAPLRNCSTVFRCGNPADILCEVEKIPSIIETLHKMLENVSTLHSTWFEQAFQLATKVAPEQVCFSEEANSYESPEIYYRENLSVPLLKSLVDEMKYSFSDSHLKALSVLSLLPSCNPQPIVPETTDKPFSLYLADLSEPEAAEQEINAWATVWEEKYQDAAPPSSITETLVHPESKSHPTVTSLLRLVAVLPSVSMEWDLMKTTLNSTRDLLKNTVCKGSRKDHVVLLSHCTTLQRLPEVIEKCMEVDPESSPCLSQVVGTLQRLNLDSAGGVKAEPAPPTESHASIVAEKPPEGEVKSADNEVILEVAQGPRKAVSFYEPQLREPILKELWDSQFFTVITEQAVEIDGELYVPLCIRYLNKEDIQCEETLAFIPFGEDTVVLADAIETALSEKWGLNMEYCRGQALLSVGEVGAQMRAVSLAIAQKYPQAVRTVSSALSLNVWLARSSTAVEAADGAVLIGKILHWLTEDVERQNKLEDMIIHVFQQDEVKGNELRDKLIKNWEKSHDMHEVMVEVLEAVMLCLNELKGEGSASNRQQASQLFDAIRNFEFILSAVVQKNILSVTKKLSQSLLGKPLDMLLAVNHLPDLKASLSKLKSDIDTHHKAWFEEATVLASKLHVTMMHSVLLEPLSEFYKESVSMKVVEHSIAEIDDLFTEKVLDTLRCLEIVPYAMSKVETSILSGLVFRLYKEDLPDQVSLHTEMKSWKEKWLDPLAGYLPTTVLDTLKTSQIRSFSNIETLLRLQVILPFSRRESNFRQGKRSLQEFIQQEKRPLTELHPL</sequence>
<dbReference type="Proteomes" id="UP001488805">
    <property type="component" value="Unassembled WGS sequence"/>
</dbReference>
<evidence type="ECO:0000259" key="7">
    <source>
        <dbReference type="PROSITE" id="PS50950"/>
    </source>
</evidence>
<feature type="compositionally biased region" description="Basic and acidic residues" evidence="6">
    <location>
        <begin position="114"/>
        <end position="135"/>
    </location>
</feature>
<keyword evidence="1" id="KW-0479">Metal-binding</keyword>
<evidence type="ECO:0000256" key="6">
    <source>
        <dbReference type="SAM" id="MobiDB-lite"/>
    </source>
</evidence>
<evidence type="ECO:0000256" key="1">
    <source>
        <dbReference type="ARBA" id="ARBA00022723"/>
    </source>
</evidence>
<organism evidence="8 9">
    <name type="scientific">Zoarces viviparus</name>
    <name type="common">Viviparous eelpout</name>
    <name type="synonym">Blennius viviparus</name>
    <dbReference type="NCBI Taxonomy" id="48416"/>
    <lineage>
        <taxon>Eukaryota</taxon>
        <taxon>Metazoa</taxon>
        <taxon>Chordata</taxon>
        <taxon>Craniata</taxon>
        <taxon>Vertebrata</taxon>
        <taxon>Euteleostomi</taxon>
        <taxon>Actinopterygii</taxon>
        <taxon>Neopterygii</taxon>
        <taxon>Teleostei</taxon>
        <taxon>Neoteleostei</taxon>
        <taxon>Acanthomorphata</taxon>
        <taxon>Eupercaria</taxon>
        <taxon>Perciformes</taxon>
        <taxon>Cottioidei</taxon>
        <taxon>Zoarcales</taxon>
        <taxon>Zoarcidae</taxon>
        <taxon>Zoarcinae</taxon>
        <taxon>Zoarces</taxon>
    </lineage>
</organism>
<keyword evidence="3" id="KW-0862">Zinc</keyword>
<feature type="compositionally biased region" description="Basic and acidic residues" evidence="6">
    <location>
        <begin position="1351"/>
        <end position="1371"/>
    </location>
</feature>
<dbReference type="PROSITE" id="PS50950">
    <property type="entry name" value="ZF_THAP"/>
    <property type="match status" value="1"/>
</dbReference>
<dbReference type="GO" id="GO:0008270">
    <property type="term" value="F:zinc ion binding"/>
    <property type="evidence" value="ECO:0007669"/>
    <property type="project" value="UniProtKB-KW"/>
</dbReference>
<evidence type="ECO:0000256" key="2">
    <source>
        <dbReference type="ARBA" id="ARBA00022771"/>
    </source>
</evidence>
<dbReference type="EMBL" id="JBCEZU010000045">
    <property type="protein sequence ID" value="KAK9536114.1"/>
    <property type="molecule type" value="Genomic_DNA"/>
</dbReference>
<evidence type="ECO:0000313" key="8">
    <source>
        <dbReference type="EMBL" id="KAK9536114.1"/>
    </source>
</evidence>
<keyword evidence="2 5" id="KW-0863">Zinc-finger</keyword>
<protein>
    <recommendedName>
        <fullName evidence="7">THAP-type domain-containing protein</fullName>
    </recommendedName>
</protein>
<reference evidence="8 9" key="1">
    <citation type="journal article" date="2024" name="Genome Biol. Evol.">
        <title>Chromosome-level genome assembly of the viviparous eelpout Zoarces viviparus.</title>
        <authorList>
            <person name="Fuhrmann N."/>
            <person name="Brasseur M.V."/>
            <person name="Bakowski C.E."/>
            <person name="Podsiadlowski L."/>
            <person name="Prost S."/>
            <person name="Krehenwinkel H."/>
            <person name="Mayer C."/>
        </authorList>
    </citation>
    <scope>NUCLEOTIDE SEQUENCE [LARGE SCALE GENOMIC DNA]</scope>
    <source>
        <strain evidence="8">NO-MEL_2022_Ind0_liver</strain>
    </source>
</reference>